<evidence type="ECO:0000313" key="1">
    <source>
        <dbReference type="EMBL" id="KAJ1139120.1"/>
    </source>
</evidence>
<sequence>MATVAESLQPGFLDFRAILHKEASARVGSQRARPSVVIHVFRHTSALGNLVATQRRRLYASYELLRFLATETPGNA</sequence>
<evidence type="ECO:0000313" key="2">
    <source>
        <dbReference type="Proteomes" id="UP001066276"/>
    </source>
</evidence>
<gene>
    <name evidence="1" type="ORF">NDU88_005497</name>
</gene>
<protein>
    <submittedName>
        <fullName evidence="1">Uncharacterized protein</fullName>
    </submittedName>
</protein>
<name>A0AAV7QJ07_PLEWA</name>
<dbReference type="Proteomes" id="UP001066276">
    <property type="component" value="Chromosome 6"/>
</dbReference>
<dbReference type="AlphaFoldDB" id="A0AAV7QJ07"/>
<proteinExistence type="predicted"/>
<organism evidence="1 2">
    <name type="scientific">Pleurodeles waltl</name>
    <name type="common">Iberian ribbed newt</name>
    <dbReference type="NCBI Taxonomy" id="8319"/>
    <lineage>
        <taxon>Eukaryota</taxon>
        <taxon>Metazoa</taxon>
        <taxon>Chordata</taxon>
        <taxon>Craniata</taxon>
        <taxon>Vertebrata</taxon>
        <taxon>Euteleostomi</taxon>
        <taxon>Amphibia</taxon>
        <taxon>Batrachia</taxon>
        <taxon>Caudata</taxon>
        <taxon>Salamandroidea</taxon>
        <taxon>Salamandridae</taxon>
        <taxon>Pleurodelinae</taxon>
        <taxon>Pleurodeles</taxon>
    </lineage>
</organism>
<dbReference type="EMBL" id="JANPWB010000010">
    <property type="protein sequence ID" value="KAJ1139120.1"/>
    <property type="molecule type" value="Genomic_DNA"/>
</dbReference>
<comment type="caution">
    <text evidence="1">The sequence shown here is derived from an EMBL/GenBank/DDBJ whole genome shotgun (WGS) entry which is preliminary data.</text>
</comment>
<reference evidence="1" key="1">
    <citation type="journal article" date="2022" name="bioRxiv">
        <title>Sequencing and chromosome-scale assembly of the giantPleurodeles waltlgenome.</title>
        <authorList>
            <person name="Brown T."/>
            <person name="Elewa A."/>
            <person name="Iarovenko S."/>
            <person name="Subramanian E."/>
            <person name="Araus A.J."/>
            <person name="Petzold A."/>
            <person name="Susuki M."/>
            <person name="Suzuki K.-i.T."/>
            <person name="Hayashi T."/>
            <person name="Toyoda A."/>
            <person name="Oliveira C."/>
            <person name="Osipova E."/>
            <person name="Leigh N.D."/>
            <person name="Simon A."/>
            <person name="Yun M.H."/>
        </authorList>
    </citation>
    <scope>NUCLEOTIDE SEQUENCE</scope>
    <source>
        <strain evidence="1">20211129_DDA</strain>
        <tissue evidence="1">Liver</tissue>
    </source>
</reference>
<accession>A0AAV7QJ07</accession>
<keyword evidence="2" id="KW-1185">Reference proteome</keyword>